<keyword evidence="3" id="KW-0723">Serine/threonine-protein kinase</keyword>
<name>A0ABD2ZV94_9GENT</name>
<dbReference type="InterPro" id="IPR011009">
    <property type="entry name" value="Kinase-like_dom_sf"/>
</dbReference>
<dbReference type="PROSITE" id="PS50948">
    <property type="entry name" value="PAN"/>
    <property type="match status" value="1"/>
</dbReference>
<keyword evidence="6" id="KW-0732">Signal</keyword>
<keyword evidence="15" id="KW-0325">Glycoprotein</keyword>
<dbReference type="GO" id="GO:0004674">
    <property type="term" value="F:protein serine/threonine kinase activity"/>
    <property type="evidence" value="ECO:0007669"/>
    <property type="project" value="UniProtKB-KW"/>
</dbReference>
<keyword evidence="12 16" id="KW-0472">Membrane</keyword>
<evidence type="ECO:0000256" key="12">
    <source>
        <dbReference type="ARBA" id="ARBA00023136"/>
    </source>
</evidence>
<evidence type="ECO:0000256" key="4">
    <source>
        <dbReference type="ARBA" id="ARBA00022679"/>
    </source>
</evidence>
<dbReference type="GO" id="GO:0030246">
    <property type="term" value="F:carbohydrate binding"/>
    <property type="evidence" value="ECO:0007669"/>
    <property type="project" value="UniProtKB-KW"/>
</dbReference>
<protein>
    <submittedName>
        <fullName evidence="19">Uncharacterized protein</fullName>
    </submittedName>
</protein>
<dbReference type="Proteomes" id="UP001630127">
    <property type="component" value="Unassembled WGS sequence"/>
</dbReference>
<dbReference type="GO" id="GO:0005886">
    <property type="term" value="C:plasma membrane"/>
    <property type="evidence" value="ECO:0007669"/>
    <property type="project" value="UniProtKB-SubCell"/>
</dbReference>
<dbReference type="Pfam" id="PF07714">
    <property type="entry name" value="PK_Tyr_Ser-Thr"/>
    <property type="match status" value="1"/>
</dbReference>
<keyword evidence="9" id="KW-0418">Kinase</keyword>
<dbReference type="PANTHER" id="PTHR32444:SF234">
    <property type="entry name" value="RECEPTOR-LIKE SERINE_THREONINE-PROTEIN KINASE"/>
    <property type="match status" value="1"/>
</dbReference>
<reference evidence="19 20" key="1">
    <citation type="submission" date="2024-11" db="EMBL/GenBank/DDBJ databases">
        <title>A near-complete genome assembly of Cinchona calisaya.</title>
        <authorList>
            <person name="Lian D.C."/>
            <person name="Zhao X.W."/>
            <person name="Wei L."/>
        </authorList>
    </citation>
    <scope>NUCLEOTIDE SEQUENCE [LARGE SCALE GENOMIC DNA]</scope>
    <source>
        <tissue evidence="19">Nenye</tissue>
    </source>
</reference>
<keyword evidence="5 16" id="KW-0812">Transmembrane</keyword>
<keyword evidence="8" id="KW-0547">Nucleotide-binding</keyword>
<evidence type="ECO:0000259" key="17">
    <source>
        <dbReference type="PROSITE" id="PS50011"/>
    </source>
</evidence>
<sequence length="306" mass="35261">MPKSPVGNDMFISSDGCTRKHPLNCPKNKRFIKITGTRIPDVLQFNMFSNMSIAECQKECLKNCSCTAYSNGDSRGDDNGKCLLWYEDLLDLRRYPTYDHLSFHLRLTAEDIAPLSHSKRKRLMMATIPVSLTFLMLIGVLYVLWRKQMYRRGKKPEPKSSTVRELEVPTFEMNTIAKATNQFSDSNKIGEGGFGPVYKGQISTGQKIAVKRLSLDSKQGLNELKNEVILISKLQHRNLVRLLGCCIHGVERMLIYEYMPNKSLNNYIYDCAMRKMQTWIRRFENIIEIARGLLYLHLRFKIANSS</sequence>
<keyword evidence="7" id="KW-0430">Lectin</keyword>
<dbReference type="InterPro" id="IPR003609">
    <property type="entry name" value="Pan_app"/>
</dbReference>
<dbReference type="InterPro" id="IPR000719">
    <property type="entry name" value="Prot_kinase_dom"/>
</dbReference>
<keyword evidence="13" id="KW-1015">Disulfide bond</keyword>
<evidence type="ECO:0000313" key="19">
    <source>
        <dbReference type="EMBL" id="KAL3522120.1"/>
    </source>
</evidence>
<dbReference type="InterPro" id="IPR020635">
    <property type="entry name" value="Tyr_kinase_cat_dom"/>
</dbReference>
<dbReference type="FunFam" id="3.30.200.20:FF:000330">
    <property type="entry name" value="G-type lectin S-receptor-like serine/threonine-protein kinase At4g03230"/>
    <property type="match status" value="1"/>
</dbReference>
<keyword evidence="20" id="KW-1185">Reference proteome</keyword>
<evidence type="ECO:0000256" key="16">
    <source>
        <dbReference type="SAM" id="Phobius"/>
    </source>
</evidence>
<evidence type="ECO:0000256" key="8">
    <source>
        <dbReference type="ARBA" id="ARBA00022741"/>
    </source>
</evidence>
<accession>A0ABD2ZV94</accession>
<dbReference type="SMART" id="SM00219">
    <property type="entry name" value="TyrKc"/>
    <property type="match status" value="1"/>
</dbReference>
<evidence type="ECO:0000259" key="18">
    <source>
        <dbReference type="PROSITE" id="PS50948"/>
    </source>
</evidence>
<evidence type="ECO:0000256" key="13">
    <source>
        <dbReference type="ARBA" id="ARBA00023157"/>
    </source>
</evidence>
<evidence type="ECO:0000256" key="11">
    <source>
        <dbReference type="ARBA" id="ARBA00022989"/>
    </source>
</evidence>
<evidence type="ECO:0000256" key="3">
    <source>
        <dbReference type="ARBA" id="ARBA00022527"/>
    </source>
</evidence>
<evidence type="ECO:0000256" key="1">
    <source>
        <dbReference type="ARBA" id="ARBA00004251"/>
    </source>
</evidence>
<dbReference type="SMART" id="SM00473">
    <property type="entry name" value="PAN_AP"/>
    <property type="match status" value="1"/>
</dbReference>
<dbReference type="EMBL" id="JBJUIK010000007">
    <property type="protein sequence ID" value="KAL3522120.1"/>
    <property type="molecule type" value="Genomic_DNA"/>
</dbReference>
<evidence type="ECO:0000256" key="7">
    <source>
        <dbReference type="ARBA" id="ARBA00022734"/>
    </source>
</evidence>
<feature type="domain" description="Apple" evidence="18">
    <location>
        <begin position="25"/>
        <end position="108"/>
    </location>
</feature>
<comment type="subcellular location">
    <subcellularLocation>
        <location evidence="1">Cell membrane</location>
        <topology evidence="1">Single-pass type I membrane protein</topology>
    </subcellularLocation>
</comment>
<evidence type="ECO:0000256" key="15">
    <source>
        <dbReference type="ARBA" id="ARBA00023180"/>
    </source>
</evidence>
<proteinExistence type="predicted"/>
<organism evidence="19 20">
    <name type="scientific">Cinchona calisaya</name>
    <dbReference type="NCBI Taxonomy" id="153742"/>
    <lineage>
        <taxon>Eukaryota</taxon>
        <taxon>Viridiplantae</taxon>
        <taxon>Streptophyta</taxon>
        <taxon>Embryophyta</taxon>
        <taxon>Tracheophyta</taxon>
        <taxon>Spermatophyta</taxon>
        <taxon>Magnoliopsida</taxon>
        <taxon>eudicotyledons</taxon>
        <taxon>Gunneridae</taxon>
        <taxon>Pentapetalae</taxon>
        <taxon>asterids</taxon>
        <taxon>lamiids</taxon>
        <taxon>Gentianales</taxon>
        <taxon>Rubiaceae</taxon>
        <taxon>Cinchonoideae</taxon>
        <taxon>Cinchoneae</taxon>
        <taxon>Cinchona</taxon>
    </lineage>
</organism>
<keyword evidence="11 16" id="KW-1133">Transmembrane helix</keyword>
<dbReference type="SUPFAM" id="SSF56112">
    <property type="entry name" value="Protein kinase-like (PK-like)"/>
    <property type="match status" value="1"/>
</dbReference>
<keyword evidence="14" id="KW-0675">Receptor</keyword>
<dbReference type="CDD" id="cd01098">
    <property type="entry name" value="PAN_AP_plant"/>
    <property type="match status" value="1"/>
</dbReference>
<feature type="domain" description="Protein kinase" evidence="17">
    <location>
        <begin position="183"/>
        <end position="306"/>
    </location>
</feature>
<keyword evidence="4" id="KW-0808">Transferase</keyword>
<dbReference type="InterPro" id="IPR001245">
    <property type="entry name" value="Ser-Thr/Tyr_kinase_cat_dom"/>
</dbReference>
<evidence type="ECO:0000256" key="2">
    <source>
        <dbReference type="ARBA" id="ARBA00022475"/>
    </source>
</evidence>
<evidence type="ECO:0000313" key="20">
    <source>
        <dbReference type="Proteomes" id="UP001630127"/>
    </source>
</evidence>
<feature type="transmembrane region" description="Helical" evidence="16">
    <location>
        <begin position="123"/>
        <end position="145"/>
    </location>
</feature>
<evidence type="ECO:0000256" key="10">
    <source>
        <dbReference type="ARBA" id="ARBA00022840"/>
    </source>
</evidence>
<gene>
    <name evidence="19" type="ORF">ACH5RR_014954</name>
</gene>
<keyword evidence="2" id="KW-1003">Cell membrane</keyword>
<dbReference type="Gene3D" id="1.10.510.10">
    <property type="entry name" value="Transferase(Phosphotransferase) domain 1"/>
    <property type="match status" value="1"/>
</dbReference>
<evidence type="ECO:0000256" key="9">
    <source>
        <dbReference type="ARBA" id="ARBA00022777"/>
    </source>
</evidence>
<dbReference type="Pfam" id="PF08276">
    <property type="entry name" value="PAN_2"/>
    <property type="match status" value="1"/>
</dbReference>
<dbReference type="AlphaFoldDB" id="A0ABD2ZV94"/>
<dbReference type="PANTHER" id="PTHR32444">
    <property type="entry name" value="BULB-TYPE LECTIN DOMAIN-CONTAINING PROTEIN"/>
    <property type="match status" value="1"/>
</dbReference>
<evidence type="ECO:0000256" key="14">
    <source>
        <dbReference type="ARBA" id="ARBA00023170"/>
    </source>
</evidence>
<comment type="caution">
    <text evidence="19">The sequence shown here is derived from an EMBL/GenBank/DDBJ whole genome shotgun (WGS) entry which is preliminary data.</text>
</comment>
<evidence type="ECO:0000256" key="6">
    <source>
        <dbReference type="ARBA" id="ARBA00022729"/>
    </source>
</evidence>
<dbReference type="GO" id="GO:0005524">
    <property type="term" value="F:ATP binding"/>
    <property type="evidence" value="ECO:0007669"/>
    <property type="project" value="UniProtKB-KW"/>
</dbReference>
<keyword evidence="10" id="KW-0067">ATP-binding</keyword>
<dbReference type="PROSITE" id="PS50011">
    <property type="entry name" value="PROTEIN_KINASE_DOM"/>
    <property type="match status" value="1"/>
</dbReference>
<evidence type="ECO:0000256" key="5">
    <source>
        <dbReference type="ARBA" id="ARBA00022692"/>
    </source>
</evidence>